<evidence type="ECO:0000313" key="3">
    <source>
        <dbReference type="Proteomes" id="UP001558632"/>
    </source>
</evidence>
<keyword evidence="3" id="KW-1185">Reference proteome</keyword>
<sequence length="101" mass="11330">MPFPAFEDNFKGHPDAKRALRNRSTAGMYAGSMEENNRRHTGGQRESNRESRIEQSADAIRERAVNVKLSACDHRAVQCRLIPFAAESVLVIPKSPICRCC</sequence>
<gene>
    <name evidence="2" type="ORF">TSPI_08909</name>
</gene>
<accession>A0ABR3KF52</accession>
<feature type="region of interest" description="Disordered" evidence="1">
    <location>
        <begin position="1"/>
        <end position="57"/>
    </location>
</feature>
<feature type="compositionally biased region" description="Basic and acidic residues" evidence="1">
    <location>
        <begin position="8"/>
        <end position="18"/>
    </location>
</feature>
<dbReference type="Proteomes" id="UP001558632">
    <property type="component" value="Unassembled WGS sequence"/>
</dbReference>
<reference evidence="2 3" key="1">
    <citation type="submission" date="2024-07" db="EMBL/GenBank/DDBJ databases">
        <title>Enhanced genomic and transcriptomic resources for Trichinella pseudospiralis and T. spiralis underpin the discovery of pronounced molecular differences between stages and species.</title>
        <authorList>
            <person name="Pasi K.K."/>
            <person name="La Rosa G."/>
            <person name="Gomez-Morales M.A."/>
            <person name="Tosini F."/>
            <person name="Sumanam S."/>
            <person name="Young N.D."/>
            <person name="Chang B.C."/>
            <person name="Robin G.B."/>
        </authorList>
    </citation>
    <scope>NUCLEOTIDE SEQUENCE [LARGE SCALE GENOMIC DNA]</scope>
    <source>
        <strain evidence="2">ISS534</strain>
    </source>
</reference>
<evidence type="ECO:0000256" key="1">
    <source>
        <dbReference type="SAM" id="MobiDB-lite"/>
    </source>
</evidence>
<proteinExistence type="predicted"/>
<protein>
    <submittedName>
        <fullName evidence="2">ABC multidrug transporter AFR1</fullName>
    </submittedName>
</protein>
<feature type="compositionally biased region" description="Basic and acidic residues" evidence="1">
    <location>
        <begin position="46"/>
        <end position="57"/>
    </location>
</feature>
<dbReference type="EMBL" id="JBEUSY010000360">
    <property type="protein sequence ID" value="KAL1236781.1"/>
    <property type="molecule type" value="Genomic_DNA"/>
</dbReference>
<comment type="caution">
    <text evidence="2">The sequence shown here is derived from an EMBL/GenBank/DDBJ whole genome shotgun (WGS) entry which is preliminary data.</text>
</comment>
<name>A0ABR3KF52_TRISP</name>
<organism evidence="2 3">
    <name type="scientific">Trichinella spiralis</name>
    <name type="common">Trichina worm</name>
    <dbReference type="NCBI Taxonomy" id="6334"/>
    <lineage>
        <taxon>Eukaryota</taxon>
        <taxon>Metazoa</taxon>
        <taxon>Ecdysozoa</taxon>
        <taxon>Nematoda</taxon>
        <taxon>Enoplea</taxon>
        <taxon>Dorylaimia</taxon>
        <taxon>Trichinellida</taxon>
        <taxon>Trichinellidae</taxon>
        <taxon>Trichinella</taxon>
    </lineage>
</organism>
<evidence type="ECO:0000313" key="2">
    <source>
        <dbReference type="EMBL" id="KAL1236781.1"/>
    </source>
</evidence>